<keyword evidence="8" id="KW-0206">Cytoskeleton</keyword>
<keyword evidence="4" id="KW-1003">Cell membrane</keyword>
<evidence type="ECO:0000256" key="13">
    <source>
        <dbReference type="SAM" id="Coils"/>
    </source>
</evidence>
<dbReference type="InterPro" id="IPR048777">
    <property type="entry name" value="CATIP_N"/>
</dbReference>
<dbReference type="EMBL" id="CAJNOC010003152">
    <property type="protein sequence ID" value="CAF0970059.1"/>
    <property type="molecule type" value="Genomic_DNA"/>
</dbReference>
<accession>A0A814EJP7</accession>
<evidence type="ECO:0000256" key="3">
    <source>
        <dbReference type="ARBA" id="ARBA00004245"/>
    </source>
</evidence>
<evidence type="ECO:0000256" key="5">
    <source>
        <dbReference type="ARBA" id="ARBA00022490"/>
    </source>
</evidence>
<evidence type="ECO:0000256" key="2">
    <source>
        <dbReference type="ARBA" id="ARBA00004236"/>
    </source>
</evidence>
<keyword evidence="16" id="KW-1185">Reference proteome</keyword>
<dbReference type="GO" id="GO:0044782">
    <property type="term" value="P:cilium organization"/>
    <property type="evidence" value="ECO:0007669"/>
    <property type="project" value="TreeGrafter"/>
</dbReference>
<dbReference type="GO" id="GO:0005886">
    <property type="term" value="C:plasma membrane"/>
    <property type="evidence" value="ECO:0007669"/>
    <property type="project" value="UniProtKB-SubCell"/>
</dbReference>
<comment type="similarity">
    <text evidence="11">Belongs to the CATIP family.</text>
</comment>
<evidence type="ECO:0000313" key="16">
    <source>
        <dbReference type="Proteomes" id="UP000663879"/>
    </source>
</evidence>
<gene>
    <name evidence="15" type="ORF">OXX778_LOCUS14872</name>
</gene>
<evidence type="ECO:0000313" key="15">
    <source>
        <dbReference type="EMBL" id="CAF0970059.1"/>
    </source>
</evidence>
<dbReference type="Pfam" id="PF21772">
    <property type="entry name" value="CATIP_N"/>
    <property type="match status" value="1"/>
</dbReference>
<dbReference type="OrthoDB" id="6334211at2759"/>
<sequence>MMSASVLNSLTPRTATEEVEIEIEPEKFPYIDEKSLEFLKSIVRNDLRILEFEDDLKIFSLSGSEIGNFHISVKPLIYKNENCFNVKAKSNGLIDGAPCGTEVNAYVNHKLETIDQEQFEFIKLPNGHIERKVLIKLETKSDYVITKTENHNNQIKKTNYRIKKSLMNGYISESSNILLQRLMVQNSDIQEITLFTFDSEMNPCNVIYRPLDTRRITIEDDEMNIKGIERTIEFVSDIPTTWQIYFSQDGHMINRVQIGYPAVFKTVSKPKPIEIDEYLPEIIIGKKEINWEEDMQMRSKYLDRKEELKNEYNQYLTDHPELKQITSDYLQAVLSIKPKDVLSFTAKHFAPYSKKTRSNQLLPSLDQAINIPKH</sequence>
<evidence type="ECO:0000256" key="11">
    <source>
        <dbReference type="ARBA" id="ARBA00037938"/>
    </source>
</evidence>
<comment type="function">
    <text evidence="10">Plays a role in primary ciliogenesis by modulating actin polymerization.</text>
</comment>
<comment type="caution">
    <text evidence="15">The sequence shown here is derived from an EMBL/GenBank/DDBJ whole genome shotgun (WGS) entry which is preliminary data.</text>
</comment>
<dbReference type="AlphaFoldDB" id="A0A814EJP7"/>
<evidence type="ECO:0000256" key="6">
    <source>
        <dbReference type="ARBA" id="ARBA00022794"/>
    </source>
</evidence>
<evidence type="ECO:0000259" key="14">
    <source>
        <dbReference type="Pfam" id="PF21772"/>
    </source>
</evidence>
<keyword evidence="13" id="KW-0175">Coiled coil</keyword>
<dbReference type="Proteomes" id="UP000663879">
    <property type="component" value="Unassembled WGS sequence"/>
</dbReference>
<organism evidence="15 16">
    <name type="scientific">Brachionus calyciflorus</name>
    <dbReference type="NCBI Taxonomy" id="104777"/>
    <lineage>
        <taxon>Eukaryota</taxon>
        <taxon>Metazoa</taxon>
        <taxon>Spiralia</taxon>
        <taxon>Gnathifera</taxon>
        <taxon>Rotifera</taxon>
        <taxon>Eurotatoria</taxon>
        <taxon>Monogononta</taxon>
        <taxon>Pseudotrocha</taxon>
        <taxon>Ploima</taxon>
        <taxon>Brachionidae</taxon>
        <taxon>Brachionus</taxon>
    </lineage>
</organism>
<dbReference type="InterPro" id="IPR047501">
    <property type="entry name" value="DD_CATIP"/>
</dbReference>
<dbReference type="PANTHER" id="PTHR15505">
    <property type="entry name" value="RIIA DOMAIN-CONTAINING PROTEIN 1"/>
    <property type="match status" value="1"/>
</dbReference>
<keyword evidence="9" id="KW-0539">Nucleus</keyword>
<feature type="coiled-coil region" evidence="13">
    <location>
        <begin position="298"/>
        <end position="325"/>
    </location>
</feature>
<dbReference type="CDD" id="cd22973">
    <property type="entry name" value="DD_CATIP"/>
    <property type="match status" value="1"/>
</dbReference>
<keyword evidence="7" id="KW-0472">Membrane</keyword>
<evidence type="ECO:0000256" key="10">
    <source>
        <dbReference type="ARBA" id="ARBA00037538"/>
    </source>
</evidence>
<name>A0A814EJP7_9BILA</name>
<feature type="domain" description="Ciliogenesis-associated TTC17-interacting protein N-terminal" evidence="14">
    <location>
        <begin position="35"/>
        <end position="261"/>
    </location>
</feature>
<keyword evidence="5" id="KW-0963">Cytoplasm</keyword>
<dbReference type="GO" id="GO:0005856">
    <property type="term" value="C:cytoskeleton"/>
    <property type="evidence" value="ECO:0007669"/>
    <property type="project" value="UniProtKB-SubCell"/>
</dbReference>
<keyword evidence="6" id="KW-0970">Cilium biogenesis/degradation</keyword>
<comment type="subcellular location">
    <subcellularLocation>
        <location evidence="2">Cell membrane</location>
    </subcellularLocation>
    <subcellularLocation>
        <location evidence="3">Cytoplasm</location>
        <location evidence="3">Cytoskeleton</location>
    </subcellularLocation>
    <subcellularLocation>
        <location evidence="1">Nucleus</location>
    </subcellularLocation>
</comment>
<proteinExistence type="inferred from homology"/>
<evidence type="ECO:0000256" key="9">
    <source>
        <dbReference type="ARBA" id="ARBA00023242"/>
    </source>
</evidence>
<evidence type="ECO:0000256" key="12">
    <source>
        <dbReference type="ARBA" id="ARBA00039249"/>
    </source>
</evidence>
<dbReference type="GO" id="GO:0005634">
    <property type="term" value="C:nucleus"/>
    <property type="evidence" value="ECO:0007669"/>
    <property type="project" value="UniProtKB-SubCell"/>
</dbReference>
<dbReference type="PANTHER" id="PTHR15505:SF3">
    <property type="entry name" value="CILIOGENESIS-ASSOCIATED TTC17-INTERACTING PROTEIN"/>
    <property type="match status" value="1"/>
</dbReference>
<evidence type="ECO:0000256" key="8">
    <source>
        <dbReference type="ARBA" id="ARBA00023212"/>
    </source>
</evidence>
<reference evidence="15" key="1">
    <citation type="submission" date="2021-02" db="EMBL/GenBank/DDBJ databases">
        <authorList>
            <person name="Nowell W R."/>
        </authorList>
    </citation>
    <scope>NUCLEOTIDE SEQUENCE</scope>
    <source>
        <strain evidence="15">Ploen Becks lab</strain>
    </source>
</reference>
<evidence type="ECO:0000256" key="7">
    <source>
        <dbReference type="ARBA" id="ARBA00023136"/>
    </source>
</evidence>
<evidence type="ECO:0000256" key="4">
    <source>
        <dbReference type="ARBA" id="ARBA00022475"/>
    </source>
</evidence>
<protein>
    <recommendedName>
        <fullName evidence="12">Ciliogenesis-associated TTC17-interacting protein</fullName>
    </recommendedName>
</protein>
<dbReference type="GO" id="GO:0030041">
    <property type="term" value="P:actin filament polymerization"/>
    <property type="evidence" value="ECO:0007669"/>
    <property type="project" value="TreeGrafter"/>
</dbReference>
<evidence type="ECO:0000256" key="1">
    <source>
        <dbReference type="ARBA" id="ARBA00004123"/>
    </source>
</evidence>